<protein>
    <submittedName>
        <fullName evidence="2">Type II toxin-antitoxin system RelE/ParE family toxin</fullName>
    </submittedName>
</protein>
<dbReference type="InterPro" id="IPR035093">
    <property type="entry name" value="RelE/ParE_toxin_dom_sf"/>
</dbReference>
<evidence type="ECO:0000256" key="1">
    <source>
        <dbReference type="ARBA" id="ARBA00022649"/>
    </source>
</evidence>
<reference evidence="2 3" key="1">
    <citation type="submission" date="2023-03" db="EMBL/GenBank/DDBJ databases">
        <title>Achromobacter spanius LIG8.</title>
        <authorList>
            <person name="Shrestha S."/>
        </authorList>
    </citation>
    <scope>NUCLEOTIDE SEQUENCE [LARGE SCALE GENOMIC DNA]</scope>
    <source>
        <strain evidence="2 3">LIG8</strain>
    </source>
</reference>
<proteinExistence type="predicted"/>
<keyword evidence="3" id="KW-1185">Reference proteome</keyword>
<evidence type="ECO:0000313" key="2">
    <source>
        <dbReference type="EMBL" id="WFP09174.1"/>
    </source>
</evidence>
<gene>
    <name evidence="2" type="ORF">P8T11_04635</name>
</gene>
<dbReference type="Proteomes" id="UP001214170">
    <property type="component" value="Chromosome"/>
</dbReference>
<organism evidence="2 3">
    <name type="scientific">Achromobacter spanius</name>
    <dbReference type="NCBI Taxonomy" id="217203"/>
    <lineage>
        <taxon>Bacteria</taxon>
        <taxon>Pseudomonadati</taxon>
        <taxon>Pseudomonadota</taxon>
        <taxon>Betaproteobacteria</taxon>
        <taxon>Burkholderiales</taxon>
        <taxon>Alcaligenaceae</taxon>
        <taxon>Achromobacter</taxon>
    </lineage>
</organism>
<dbReference type="EMBL" id="CP121261">
    <property type="protein sequence ID" value="WFP09174.1"/>
    <property type="molecule type" value="Genomic_DNA"/>
</dbReference>
<sequence length="121" mass="14027">MWVYRLSIAAQQDVIDILAWTQENFGEAARRRYGTLLVAAMRDISARPDRAGSAERPELGTGVRSWHLRLSRERGRTETGIVQQPRHFLIYRIENDMVVIGRVLHDVMDLAQHLDSRRSWS</sequence>
<dbReference type="Gene3D" id="3.30.2310.20">
    <property type="entry name" value="RelE-like"/>
    <property type="match status" value="1"/>
</dbReference>
<dbReference type="RefSeq" id="WP_268078042.1">
    <property type="nucleotide sequence ID" value="NZ_CP106885.1"/>
</dbReference>
<dbReference type="InterPro" id="IPR007712">
    <property type="entry name" value="RelE/ParE_toxin"/>
</dbReference>
<evidence type="ECO:0000313" key="3">
    <source>
        <dbReference type="Proteomes" id="UP001214170"/>
    </source>
</evidence>
<accession>A0ABY8GXE1</accession>
<name>A0ABY8GXE1_9BURK</name>
<dbReference type="Pfam" id="PF05016">
    <property type="entry name" value="ParE_toxin"/>
    <property type="match status" value="1"/>
</dbReference>
<keyword evidence="1" id="KW-1277">Toxin-antitoxin system</keyword>